<protein>
    <submittedName>
        <fullName evidence="1">Uncharacterized protein</fullName>
    </submittedName>
</protein>
<evidence type="ECO:0000313" key="2">
    <source>
        <dbReference type="Proteomes" id="UP001140091"/>
    </source>
</evidence>
<organism evidence="1 2">
    <name type="scientific">Candolleomyces eurysporus</name>
    <dbReference type="NCBI Taxonomy" id="2828524"/>
    <lineage>
        <taxon>Eukaryota</taxon>
        <taxon>Fungi</taxon>
        <taxon>Dikarya</taxon>
        <taxon>Basidiomycota</taxon>
        <taxon>Agaricomycotina</taxon>
        <taxon>Agaricomycetes</taxon>
        <taxon>Agaricomycetidae</taxon>
        <taxon>Agaricales</taxon>
        <taxon>Agaricineae</taxon>
        <taxon>Psathyrellaceae</taxon>
        <taxon>Candolleomyces</taxon>
    </lineage>
</organism>
<feature type="non-terminal residue" evidence="1">
    <location>
        <position position="99"/>
    </location>
</feature>
<name>A0A9W8ME18_9AGAR</name>
<reference evidence="1" key="1">
    <citation type="submission" date="2022-06" db="EMBL/GenBank/DDBJ databases">
        <title>Genome Sequence of Candolleomyces eurysporus.</title>
        <authorList>
            <person name="Buettner E."/>
        </authorList>
    </citation>
    <scope>NUCLEOTIDE SEQUENCE</scope>
    <source>
        <strain evidence="1">VTCC 930004</strain>
    </source>
</reference>
<proteinExistence type="predicted"/>
<accession>A0A9W8ME18</accession>
<dbReference type="Proteomes" id="UP001140091">
    <property type="component" value="Unassembled WGS sequence"/>
</dbReference>
<dbReference type="AlphaFoldDB" id="A0A9W8ME18"/>
<gene>
    <name evidence="1" type="ORF">H1R20_g10711</name>
</gene>
<sequence length="99" mass="11295">MLNIVAWYEDGKALAEMTVQSKPLTYFQYPHFDINTNSLHDLGLDFEKSSIKVYLPNCNAWSKISSILYTMDVTGIKNVLLRTSTVKQLTGVDNYINLM</sequence>
<keyword evidence="2" id="KW-1185">Reference proteome</keyword>
<comment type="caution">
    <text evidence="1">The sequence shown here is derived from an EMBL/GenBank/DDBJ whole genome shotgun (WGS) entry which is preliminary data.</text>
</comment>
<dbReference type="EMBL" id="JANBPK010001063">
    <property type="protein sequence ID" value="KAJ2926392.1"/>
    <property type="molecule type" value="Genomic_DNA"/>
</dbReference>
<evidence type="ECO:0000313" key="1">
    <source>
        <dbReference type="EMBL" id="KAJ2926392.1"/>
    </source>
</evidence>